<dbReference type="CDD" id="cd12148">
    <property type="entry name" value="fungal_TF_MHR"/>
    <property type="match status" value="1"/>
</dbReference>
<dbReference type="InterPro" id="IPR050613">
    <property type="entry name" value="Sec_Metabolite_Reg"/>
</dbReference>
<keyword evidence="3" id="KW-0539">Nucleus</keyword>
<feature type="region of interest" description="Disordered" evidence="4">
    <location>
        <begin position="171"/>
        <end position="218"/>
    </location>
</feature>
<dbReference type="PANTHER" id="PTHR31001:SF40">
    <property type="entry name" value="ZN(II)2CYS6 TRANSCRIPTION FACTOR (EUROFUNG)"/>
    <property type="match status" value="1"/>
</dbReference>
<feature type="domain" description="Zn(2)-C6 fungal-type" evidence="5">
    <location>
        <begin position="108"/>
        <end position="137"/>
    </location>
</feature>
<dbReference type="SUPFAM" id="SSF57701">
    <property type="entry name" value="Zn2/Cys6 DNA-binding domain"/>
    <property type="match status" value="1"/>
</dbReference>
<dbReference type="InterPro" id="IPR036864">
    <property type="entry name" value="Zn2-C6_fun-type_DNA-bd_sf"/>
</dbReference>
<dbReference type="Pfam" id="PF00172">
    <property type="entry name" value="Zn_clus"/>
    <property type="match status" value="1"/>
</dbReference>
<dbReference type="InterPro" id="IPR001138">
    <property type="entry name" value="Zn2Cys6_DnaBD"/>
</dbReference>
<sequence>MPFQRRYCTYVHSPHRGGTAFSQPRIWLRIARIVSHLIGIYMSSPLTGPSPIKASHQKNDSPHPPPSGTSPYNNVSGSTSPPAAPTSSTGPSTSPAPRIRRRNRMITSCLECRRRKLKCNKSHPCTNCVKFNRDCMFLAPALDQASQLKLTEIKEKVGSLERLLERDVAKNAQAQAQTHDRALPDDADDDLPANEDEKDLEPTPLAVPDAAYGEDGDDDELLDLGIQMGKMRITERIGGFFRPKISEELQYTVDESIASRNNDQDTGDPALSFTANPLPPAPEWLKPGPSYIMPSSGFFFGNTSHQASLIDFLPSRLAADRLIKQYFTCVHTIAQIVHRPTFEREYDTFWDEVSLGVEPQTSVQTIIFAAMFSGVVSMDESVILRDFGVSKASLIDNFKLGTETALARANFLRTTKIETLQAFVMYLIPLCRAELSRAHSVLLGAAIRMAECMGLHRDGSTYGMNPLETHVRRLIWHQLCFLDIRTCEAQGPRPTIRRDEYDTKLPLNVDDADLHATGLPPTPADRWTDVTFSKMRFEIYEMIRTIWVDRPRIERRKISLTAVLSKIETFKSNMAAKYDHMMDDRIPVQKCAKHIKALLLSRLYIMVLHRYHNSVVSPMPDRLRNIMLVAGTTHLEVSIALETLPELRKWKWYLGAMQQYHAAFLLLMEVYVYPKRKEADRIWACLDYIFECDANENRHTKGLRVLSELQQKTAIYQSMRGMRAPVQMDKHLGMRPPRVKSEASQTAKKGLVYGVSPSASEESEAAQRIQQVPISGGGFTSIGRAPLPDVVFAGVSNGESLWALPTQRSPEGSDTLSNPGQEPITPLMNDAGTDDLMADIDWDAFDALFPENGQPVITGPSFYFPNRFPSVGTSGTF</sequence>
<evidence type="ECO:0000259" key="5">
    <source>
        <dbReference type="PROSITE" id="PS50048"/>
    </source>
</evidence>
<evidence type="ECO:0000313" key="7">
    <source>
        <dbReference type="Proteomes" id="UP000462212"/>
    </source>
</evidence>
<feature type="compositionally biased region" description="Low complexity" evidence="4">
    <location>
        <begin position="76"/>
        <end position="97"/>
    </location>
</feature>
<gene>
    <name evidence="6" type="primary">bik5_2</name>
    <name evidence="6" type="ORF">LSUB1_G003429</name>
</gene>
<protein>
    <submittedName>
        <fullName evidence="6">Bikaverin cluster transcription factor</fullName>
    </submittedName>
</protein>
<dbReference type="PANTHER" id="PTHR31001">
    <property type="entry name" value="UNCHARACTERIZED TRANSCRIPTIONAL REGULATORY PROTEIN"/>
    <property type="match status" value="1"/>
</dbReference>
<dbReference type="GO" id="GO:0003677">
    <property type="term" value="F:DNA binding"/>
    <property type="evidence" value="ECO:0007669"/>
    <property type="project" value="InterPro"/>
</dbReference>
<evidence type="ECO:0000313" key="6">
    <source>
        <dbReference type="EMBL" id="TVY37380.1"/>
    </source>
</evidence>
<comment type="caution">
    <text evidence="6">The sequence shown here is derived from an EMBL/GenBank/DDBJ whole genome shotgun (WGS) entry which is preliminary data.</text>
</comment>
<keyword evidence="2" id="KW-0479">Metal-binding</keyword>
<name>A0A8H8U806_9HELO</name>
<dbReference type="PROSITE" id="PS50048">
    <property type="entry name" value="ZN2_CY6_FUNGAL_2"/>
    <property type="match status" value="1"/>
</dbReference>
<evidence type="ECO:0000256" key="2">
    <source>
        <dbReference type="ARBA" id="ARBA00022723"/>
    </source>
</evidence>
<dbReference type="GO" id="GO:0000981">
    <property type="term" value="F:DNA-binding transcription factor activity, RNA polymerase II-specific"/>
    <property type="evidence" value="ECO:0007669"/>
    <property type="project" value="InterPro"/>
</dbReference>
<dbReference type="GO" id="GO:0006351">
    <property type="term" value="P:DNA-templated transcription"/>
    <property type="evidence" value="ECO:0007669"/>
    <property type="project" value="InterPro"/>
</dbReference>
<dbReference type="GO" id="GO:0008270">
    <property type="term" value="F:zinc ion binding"/>
    <property type="evidence" value="ECO:0007669"/>
    <property type="project" value="InterPro"/>
</dbReference>
<reference evidence="6 7" key="1">
    <citation type="submission" date="2018-05" db="EMBL/GenBank/DDBJ databases">
        <title>Genome sequencing and assembly of the regulated plant pathogen Lachnellula willkommii and related sister species for the development of diagnostic species identification markers.</title>
        <authorList>
            <person name="Giroux E."/>
            <person name="Bilodeau G."/>
        </authorList>
    </citation>
    <scope>NUCLEOTIDE SEQUENCE [LARGE SCALE GENOMIC DNA]</scope>
    <source>
        <strain evidence="6 7">CBS 197.66</strain>
    </source>
</reference>
<dbReference type="SMART" id="SM00906">
    <property type="entry name" value="Fungal_trans"/>
    <property type="match status" value="1"/>
</dbReference>
<dbReference type="GO" id="GO:0005634">
    <property type="term" value="C:nucleus"/>
    <property type="evidence" value="ECO:0007669"/>
    <property type="project" value="UniProtKB-SubCell"/>
</dbReference>
<evidence type="ECO:0000256" key="1">
    <source>
        <dbReference type="ARBA" id="ARBA00004123"/>
    </source>
</evidence>
<accession>A0A8H8U806</accession>
<evidence type="ECO:0000256" key="3">
    <source>
        <dbReference type="ARBA" id="ARBA00023242"/>
    </source>
</evidence>
<dbReference type="Gene3D" id="4.10.240.10">
    <property type="entry name" value="Zn(2)-C6 fungal-type DNA-binding domain"/>
    <property type="match status" value="1"/>
</dbReference>
<dbReference type="OrthoDB" id="424974at2759"/>
<dbReference type="PROSITE" id="PS00463">
    <property type="entry name" value="ZN2_CY6_FUNGAL_1"/>
    <property type="match status" value="1"/>
</dbReference>
<feature type="region of interest" description="Disordered" evidence="4">
    <location>
        <begin position="49"/>
        <end position="101"/>
    </location>
</feature>
<keyword evidence="7" id="KW-1185">Reference proteome</keyword>
<organism evidence="6 7">
    <name type="scientific">Lachnellula subtilissima</name>
    <dbReference type="NCBI Taxonomy" id="602034"/>
    <lineage>
        <taxon>Eukaryota</taxon>
        <taxon>Fungi</taxon>
        <taxon>Dikarya</taxon>
        <taxon>Ascomycota</taxon>
        <taxon>Pezizomycotina</taxon>
        <taxon>Leotiomycetes</taxon>
        <taxon>Helotiales</taxon>
        <taxon>Lachnaceae</taxon>
        <taxon>Lachnellula</taxon>
    </lineage>
</organism>
<dbReference type="Proteomes" id="UP000462212">
    <property type="component" value="Unassembled WGS sequence"/>
</dbReference>
<comment type="subcellular location">
    <subcellularLocation>
        <location evidence="1">Nucleus</location>
    </subcellularLocation>
</comment>
<dbReference type="AlphaFoldDB" id="A0A8H8U806"/>
<dbReference type="InterPro" id="IPR007219">
    <property type="entry name" value="XnlR_reg_dom"/>
</dbReference>
<dbReference type="EMBL" id="QGMJ01000353">
    <property type="protein sequence ID" value="TVY37380.1"/>
    <property type="molecule type" value="Genomic_DNA"/>
</dbReference>
<dbReference type="CDD" id="cd00067">
    <property type="entry name" value="GAL4"/>
    <property type="match status" value="1"/>
</dbReference>
<evidence type="ECO:0000256" key="4">
    <source>
        <dbReference type="SAM" id="MobiDB-lite"/>
    </source>
</evidence>
<dbReference type="Pfam" id="PF04082">
    <property type="entry name" value="Fungal_trans"/>
    <property type="match status" value="1"/>
</dbReference>
<feature type="compositionally biased region" description="Acidic residues" evidence="4">
    <location>
        <begin position="185"/>
        <end position="199"/>
    </location>
</feature>
<dbReference type="SMART" id="SM00066">
    <property type="entry name" value="GAL4"/>
    <property type="match status" value="1"/>
</dbReference>
<proteinExistence type="predicted"/>